<comment type="similarity">
    <text evidence="2">Belongs to the SusD family.</text>
</comment>
<dbReference type="SUPFAM" id="SSF48452">
    <property type="entry name" value="TPR-like"/>
    <property type="match status" value="1"/>
</dbReference>
<reference evidence="9" key="1">
    <citation type="journal article" date="2014" name="Int. J. Syst. Evol. Microbiol.">
        <title>Complete genome of a new Firmicutes species belonging to the dominant human colonic microbiota ('Ruminococcus bicirculans') reveals two chromosomes and a selective capacity to utilize plant glucans.</title>
        <authorList>
            <consortium name="NISC Comparative Sequencing Program"/>
            <person name="Wegmann U."/>
            <person name="Louis P."/>
            <person name="Goesmann A."/>
            <person name="Henrissat B."/>
            <person name="Duncan S.H."/>
            <person name="Flint H.J."/>
        </authorList>
    </citation>
    <scope>NUCLEOTIDE SEQUENCE</scope>
    <source>
        <strain evidence="9">JCM 17664</strain>
    </source>
</reference>
<dbReference type="PROSITE" id="PS51257">
    <property type="entry name" value="PROKAR_LIPOPROTEIN"/>
    <property type="match status" value="1"/>
</dbReference>
<keyword evidence="4" id="KW-0472">Membrane</keyword>
<dbReference type="InterPro" id="IPR011990">
    <property type="entry name" value="TPR-like_helical_dom_sf"/>
</dbReference>
<dbReference type="Proteomes" id="UP001501207">
    <property type="component" value="Unassembled WGS sequence"/>
</dbReference>
<evidence type="ECO:0000313" key="9">
    <source>
        <dbReference type="EMBL" id="GAA4309468.1"/>
    </source>
</evidence>
<dbReference type="InterPro" id="IPR033985">
    <property type="entry name" value="SusD-like_N"/>
</dbReference>
<dbReference type="RefSeq" id="WP_344978341.1">
    <property type="nucleotide sequence ID" value="NZ_BAABFN010000002.1"/>
</dbReference>
<accession>A0ABP8FS05</accession>
<dbReference type="CDD" id="cd08977">
    <property type="entry name" value="SusD"/>
    <property type="match status" value="1"/>
</dbReference>
<gene>
    <name evidence="9" type="ORF">GCM10023143_17470</name>
    <name evidence="10" type="ORF">GCM10023143_17700</name>
</gene>
<organism evidence="9 11">
    <name type="scientific">Compostibacter hankyongensis</name>
    <dbReference type="NCBI Taxonomy" id="1007089"/>
    <lineage>
        <taxon>Bacteria</taxon>
        <taxon>Pseudomonadati</taxon>
        <taxon>Bacteroidota</taxon>
        <taxon>Chitinophagia</taxon>
        <taxon>Chitinophagales</taxon>
        <taxon>Chitinophagaceae</taxon>
        <taxon>Compostibacter</taxon>
    </lineage>
</organism>
<feature type="chain" id="PRO_5045029827" evidence="6">
    <location>
        <begin position="19"/>
        <end position="523"/>
    </location>
</feature>
<evidence type="ECO:0000313" key="11">
    <source>
        <dbReference type="Proteomes" id="UP001501207"/>
    </source>
</evidence>
<evidence type="ECO:0000256" key="5">
    <source>
        <dbReference type="ARBA" id="ARBA00023237"/>
    </source>
</evidence>
<evidence type="ECO:0000256" key="1">
    <source>
        <dbReference type="ARBA" id="ARBA00004442"/>
    </source>
</evidence>
<comment type="caution">
    <text evidence="9">The sequence shown here is derived from an EMBL/GenBank/DDBJ whole genome shotgun (WGS) entry which is preliminary data.</text>
</comment>
<evidence type="ECO:0000256" key="3">
    <source>
        <dbReference type="ARBA" id="ARBA00022729"/>
    </source>
</evidence>
<keyword evidence="11" id="KW-1185">Reference proteome</keyword>
<dbReference type="InterPro" id="IPR012944">
    <property type="entry name" value="SusD_RagB_dom"/>
</dbReference>
<dbReference type="Pfam" id="PF07980">
    <property type="entry name" value="SusD_RagB"/>
    <property type="match status" value="1"/>
</dbReference>
<reference evidence="9" key="3">
    <citation type="submission" date="2023-12" db="EMBL/GenBank/DDBJ databases">
        <authorList>
            <person name="Sun Q."/>
            <person name="Inoue M."/>
        </authorList>
    </citation>
    <scope>NUCLEOTIDE SEQUENCE</scope>
    <source>
        <strain evidence="9">JCM 17664</strain>
    </source>
</reference>
<keyword evidence="5" id="KW-0998">Cell outer membrane</keyword>
<sequence>MKRILVLLLAGSGIVASSCNTNLLDTSPDNKYVESNFWKSEAAANAALSGCYSVLSYSGLFGGDATPLLEDAASPNAYSYGNTSGFNSIANGQLAASDNGIIPTRWNHCYQGIGRCNTFLVKVNEVPDMDSALMSRMKGEARFLRALYYFELETYWGDVPLILGPPDPPAQKNLPRTPREEIIAQVIKDLDSAALLLPLKYGAGDLGRATKGAALALKSRVLLYEASPLFNDKNDASRWKKAADAAKAVIDLAPEAGYGLFDNYRALFLPDNENNKEVIFDVQFIFPDEGNSFDLINSQYNSNAPLLDLAEAYEMKSGKPITDPTSGYNPDSPYIGRDPRLEATIVYPGAPFKGEEATPKYYKQTGFAMKKYCIYDSAAPPKDLADLKAGQSFTNFIVLRYADILLAYAEALNESDPGNPAILSSLNQIRERVHMPAIASGQSQSQMREAIRHERRVETAGEALYYNDVRRWKIAETVLNAPIYNYDHKEIQKRKFNKARDYWWPIPQGELDLNPKLEQNPGY</sequence>
<protein>
    <submittedName>
        <fullName evidence="9">RagB/SusD family nutrient uptake outer membrane protein</fullName>
    </submittedName>
</protein>
<evidence type="ECO:0000256" key="2">
    <source>
        <dbReference type="ARBA" id="ARBA00006275"/>
    </source>
</evidence>
<evidence type="ECO:0000259" key="7">
    <source>
        <dbReference type="Pfam" id="PF07980"/>
    </source>
</evidence>
<proteinExistence type="inferred from homology"/>
<evidence type="ECO:0000259" key="8">
    <source>
        <dbReference type="Pfam" id="PF14322"/>
    </source>
</evidence>
<evidence type="ECO:0000313" key="10">
    <source>
        <dbReference type="EMBL" id="GAA4309648.1"/>
    </source>
</evidence>
<comment type="subcellular location">
    <subcellularLocation>
        <location evidence="1">Cell outer membrane</location>
    </subcellularLocation>
</comment>
<feature type="domain" description="SusD-like N-terminal" evidence="8">
    <location>
        <begin position="24"/>
        <end position="223"/>
    </location>
</feature>
<feature type="signal peptide" evidence="6">
    <location>
        <begin position="1"/>
        <end position="18"/>
    </location>
</feature>
<keyword evidence="3 6" id="KW-0732">Signal</keyword>
<evidence type="ECO:0000256" key="6">
    <source>
        <dbReference type="SAM" id="SignalP"/>
    </source>
</evidence>
<dbReference type="EMBL" id="BAABFN010000003">
    <property type="protein sequence ID" value="GAA4309648.1"/>
    <property type="molecule type" value="Genomic_DNA"/>
</dbReference>
<reference evidence="11" key="2">
    <citation type="journal article" date="2019" name="Int. J. Syst. Evol. Microbiol.">
        <title>The Global Catalogue of Microorganisms (GCM) 10K type strain sequencing project: providing services to taxonomists for standard genome sequencing and annotation.</title>
        <authorList>
            <consortium name="The Broad Institute Genomics Platform"/>
            <consortium name="The Broad Institute Genome Sequencing Center for Infectious Disease"/>
            <person name="Wu L."/>
            <person name="Ma J."/>
        </authorList>
    </citation>
    <scope>NUCLEOTIDE SEQUENCE [LARGE SCALE GENOMIC DNA]</scope>
    <source>
        <strain evidence="11">JCM 17664</strain>
    </source>
</reference>
<dbReference type="Pfam" id="PF14322">
    <property type="entry name" value="SusD-like_3"/>
    <property type="match status" value="1"/>
</dbReference>
<dbReference type="Gene3D" id="1.25.40.390">
    <property type="match status" value="1"/>
</dbReference>
<feature type="domain" description="RagB/SusD" evidence="7">
    <location>
        <begin position="298"/>
        <end position="523"/>
    </location>
</feature>
<name>A0ABP8FS05_9BACT</name>
<evidence type="ECO:0000256" key="4">
    <source>
        <dbReference type="ARBA" id="ARBA00023136"/>
    </source>
</evidence>
<dbReference type="EMBL" id="BAABFN010000002">
    <property type="protein sequence ID" value="GAA4309468.1"/>
    <property type="molecule type" value="Genomic_DNA"/>
</dbReference>